<keyword evidence="3" id="KW-1185">Reference proteome</keyword>
<feature type="non-terminal residue" evidence="2">
    <location>
        <position position="1"/>
    </location>
</feature>
<evidence type="ECO:0000313" key="3">
    <source>
        <dbReference type="Proteomes" id="UP001189429"/>
    </source>
</evidence>
<dbReference type="InterPro" id="IPR006073">
    <property type="entry name" value="GTP-bd"/>
</dbReference>
<dbReference type="PRINTS" id="PR00326">
    <property type="entry name" value="GTP1OBG"/>
</dbReference>
<dbReference type="SUPFAM" id="SSF52540">
    <property type="entry name" value="P-loop containing nucleoside triphosphate hydrolases"/>
    <property type="match status" value="1"/>
</dbReference>
<feature type="domain" description="G" evidence="1">
    <location>
        <begin position="155"/>
        <end position="263"/>
    </location>
</feature>
<sequence length="367" mass="41587">TMVFKREGVKINFNISDIRARFKNYGNRRIEFVRNYLCQPLRTILGYPRLISKLHPFERLSIELTLTQHMEKGGTSFGKLLGIFKSLRQRISEEATVRQRAVKLCQRGREATFIADQAVEDLHELYISHAPIFHQFLQCQAAINSTPVIDLDKPTVVFVGAPNVGKSSLVRSLSTGVPEVNNYCFTTKQLTVGHLWHFISGTPLLIHGQIVDSPGMRGLWDKDDKRYNLLDQLTLGSMEHLPTGVCFVFDPYPVTHGLLSVTEQLELRDGLRRKFPKRPWLDVITKCDLVIPEAIEGIATLSRLHPDAIQVSSVEGTGLAELNIAIRLLLEDMTRVVRQLQRTKIRQLRAGSEAYSGFVNKEALSMR</sequence>
<dbReference type="PANTHER" id="PTHR45759">
    <property type="entry name" value="NUCLEOLAR GTP-BINDING PROTEIN 1"/>
    <property type="match status" value="1"/>
</dbReference>
<dbReference type="EMBL" id="CAUYUJ010022528">
    <property type="protein sequence ID" value="CAK0911159.1"/>
    <property type="molecule type" value="Genomic_DNA"/>
</dbReference>
<dbReference type="InterPro" id="IPR027417">
    <property type="entry name" value="P-loop_NTPase"/>
</dbReference>
<name>A0ABN9YIZ2_9DINO</name>
<protein>
    <recommendedName>
        <fullName evidence="1">G domain-containing protein</fullName>
    </recommendedName>
</protein>
<dbReference type="Proteomes" id="UP001189429">
    <property type="component" value="Unassembled WGS sequence"/>
</dbReference>
<organism evidence="2 3">
    <name type="scientific">Prorocentrum cordatum</name>
    <dbReference type="NCBI Taxonomy" id="2364126"/>
    <lineage>
        <taxon>Eukaryota</taxon>
        <taxon>Sar</taxon>
        <taxon>Alveolata</taxon>
        <taxon>Dinophyceae</taxon>
        <taxon>Prorocentrales</taxon>
        <taxon>Prorocentraceae</taxon>
        <taxon>Prorocentrum</taxon>
    </lineage>
</organism>
<comment type="caution">
    <text evidence="2">The sequence shown here is derived from an EMBL/GenBank/DDBJ whole genome shotgun (WGS) entry which is preliminary data.</text>
</comment>
<evidence type="ECO:0000259" key="1">
    <source>
        <dbReference type="Pfam" id="PF01926"/>
    </source>
</evidence>
<dbReference type="Pfam" id="PF01926">
    <property type="entry name" value="MMR_HSR1"/>
    <property type="match status" value="1"/>
</dbReference>
<evidence type="ECO:0000313" key="2">
    <source>
        <dbReference type="EMBL" id="CAK0911159.1"/>
    </source>
</evidence>
<gene>
    <name evidence="2" type="ORF">PCOR1329_LOCUS85120</name>
</gene>
<accession>A0ABN9YIZ2</accession>
<dbReference type="Gene3D" id="3.40.50.300">
    <property type="entry name" value="P-loop containing nucleotide triphosphate hydrolases"/>
    <property type="match status" value="1"/>
</dbReference>
<proteinExistence type="predicted"/>
<reference evidence="2" key="1">
    <citation type="submission" date="2023-10" db="EMBL/GenBank/DDBJ databases">
        <authorList>
            <person name="Chen Y."/>
            <person name="Shah S."/>
            <person name="Dougan E. K."/>
            <person name="Thang M."/>
            <person name="Chan C."/>
        </authorList>
    </citation>
    <scope>NUCLEOTIDE SEQUENCE [LARGE SCALE GENOMIC DNA]</scope>
</reference>